<gene>
    <name evidence="4" type="ORF">OE88DRAFT_1666748</name>
</gene>
<dbReference type="Gene3D" id="3.10.129.10">
    <property type="entry name" value="Hotdog Thioesterase"/>
    <property type="match status" value="1"/>
</dbReference>
<evidence type="ECO:0000256" key="1">
    <source>
        <dbReference type="ARBA" id="ARBA00008324"/>
    </source>
</evidence>
<evidence type="ECO:0000256" key="2">
    <source>
        <dbReference type="ARBA" id="ARBA00022801"/>
    </source>
</evidence>
<evidence type="ECO:0000313" key="4">
    <source>
        <dbReference type="EMBL" id="TFK46945.1"/>
    </source>
</evidence>
<feature type="domain" description="Thioesterase" evidence="3">
    <location>
        <begin position="94"/>
        <end position="175"/>
    </location>
</feature>
<dbReference type="InterPro" id="IPR029069">
    <property type="entry name" value="HotDog_dom_sf"/>
</dbReference>
<dbReference type="Proteomes" id="UP000305948">
    <property type="component" value="Unassembled WGS sequence"/>
</dbReference>
<dbReference type="GO" id="GO:0047617">
    <property type="term" value="F:fatty acyl-CoA hydrolase activity"/>
    <property type="evidence" value="ECO:0007669"/>
    <property type="project" value="InterPro"/>
</dbReference>
<evidence type="ECO:0000259" key="3">
    <source>
        <dbReference type="Pfam" id="PF03061"/>
    </source>
</evidence>
<evidence type="ECO:0000313" key="5">
    <source>
        <dbReference type="Proteomes" id="UP000305948"/>
    </source>
</evidence>
<keyword evidence="5" id="KW-1185">Reference proteome</keyword>
<dbReference type="OrthoDB" id="2831072at2759"/>
<organism evidence="4 5">
    <name type="scientific">Heliocybe sulcata</name>
    <dbReference type="NCBI Taxonomy" id="5364"/>
    <lineage>
        <taxon>Eukaryota</taxon>
        <taxon>Fungi</taxon>
        <taxon>Dikarya</taxon>
        <taxon>Basidiomycota</taxon>
        <taxon>Agaricomycotina</taxon>
        <taxon>Agaricomycetes</taxon>
        <taxon>Gloeophyllales</taxon>
        <taxon>Gloeophyllaceae</taxon>
        <taxon>Heliocybe</taxon>
    </lineage>
</organism>
<protein>
    <recommendedName>
        <fullName evidence="3">Thioesterase domain-containing protein</fullName>
    </recommendedName>
</protein>
<accession>A0A5C3MQ69</accession>
<proteinExistence type="inferred from homology"/>
<dbReference type="InterPro" id="IPR003736">
    <property type="entry name" value="PAAI_dom"/>
</dbReference>
<dbReference type="PANTHER" id="PTHR21660:SF1">
    <property type="entry name" value="ACYL-COENZYME A THIOESTERASE 13"/>
    <property type="match status" value="1"/>
</dbReference>
<sequence length="192" mass="20316">MSPAKPPINPLAISLSEASQIRGNVSPEVKQTVASLAPRFAVTPDGKPGFASSVGKRLKVTEVSLLPNKEERERRECRVVVELAVEDDMLNGVGTMHGGCSAFLIDNCSTMPLAAYSLATNGPGSLAAGVSQALNIVYHAPALLGDRLRIVSTTIAVGARVMSARCEVWNDTRRRLVVSGVHVKMEPSAAKL</sequence>
<dbReference type="InterPro" id="IPR039298">
    <property type="entry name" value="ACOT13"/>
</dbReference>
<dbReference type="PANTHER" id="PTHR21660">
    <property type="entry name" value="THIOESTERASE SUPERFAMILY MEMBER-RELATED"/>
    <property type="match status" value="1"/>
</dbReference>
<dbReference type="STRING" id="5364.A0A5C3MQ69"/>
<comment type="similarity">
    <text evidence="1">Belongs to the thioesterase PaaI family.</text>
</comment>
<dbReference type="NCBIfam" id="TIGR00369">
    <property type="entry name" value="unchar_dom_1"/>
    <property type="match status" value="1"/>
</dbReference>
<dbReference type="InterPro" id="IPR006683">
    <property type="entry name" value="Thioestr_dom"/>
</dbReference>
<keyword evidence="2" id="KW-0378">Hydrolase</keyword>
<name>A0A5C3MQ69_9AGAM</name>
<reference evidence="4 5" key="1">
    <citation type="journal article" date="2019" name="Nat. Ecol. Evol.">
        <title>Megaphylogeny resolves global patterns of mushroom evolution.</title>
        <authorList>
            <person name="Varga T."/>
            <person name="Krizsan K."/>
            <person name="Foldi C."/>
            <person name="Dima B."/>
            <person name="Sanchez-Garcia M."/>
            <person name="Sanchez-Ramirez S."/>
            <person name="Szollosi G.J."/>
            <person name="Szarkandi J.G."/>
            <person name="Papp V."/>
            <person name="Albert L."/>
            <person name="Andreopoulos W."/>
            <person name="Angelini C."/>
            <person name="Antonin V."/>
            <person name="Barry K.W."/>
            <person name="Bougher N.L."/>
            <person name="Buchanan P."/>
            <person name="Buyck B."/>
            <person name="Bense V."/>
            <person name="Catcheside P."/>
            <person name="Chovatia M."/>
            <person name="Cooper J."/>
            <person name="Damon W."/>
            <person name="Desjardin D."/>
            <person name="Finy P."/>
            <person name="Geml J."/>
            <person name="Haridas S."/>
            <person name="Hughes K."/>
            <person name="Justo A."/>
            <person name="Karasinski D."/>
            <person name="Kautmanova I."/>
            <person name="Kiss B."/>
            <person name="Kocsube S."/>
            <person name="Kotiranta H."/>
            <person name="LaButti K.M."/>
            <person name="Lechner B.E."/>
            <person name="Liimatainen K."/>
            <person name="Lipzen A."/>
            <person name="Lukacs Z."/>
            <person name="Mihaltcheva S."/>
            <person name="Morgado L.N."/>
            <person name="Niskanen T."/>
            <person name="Noordeloos M.E."/>
            <person name="Ohm R.A."/>
            <person name="Ortiz-Santana B."/>
            <person name="Ovrebo C."/>
            <person name="Racz N."/>
            <person name="Riley R."/>
            <person name="Savchenko A."/>
            <person name="Shiryaev A."/>
            <person name="Soop K."/>
            <person name="Spirin V."/>
            <person name="Szebenyi C."/>
            <person name="Tomsovsky M."/>
            <person name="Tulloss R.E."/>
            <person name="Uehling J."/>
            <person name="Grigoriev I.V."/>
            <person name="Vagvolgyi C."/>
            <person name="Papp T."/>
            <person name="Martin F.M."/>
            <person name="Miettinen O."/>
            <person name="Hibbett D.S."/>
            <person name="Nagy L.G."/>
        </authorList>
    </citation>
    <scope>NUCLEOTIDE SEQUENCE [LARGE SCALE GENOMIC DNA]</scope>
    <source>
        <strain evidence="4 5">OMC1185</strain>
    </source>
</reference>
<dbReference type="CDD" id="cd03443">
    <property type="entry name" value="PaaI_thioesterase"/>
    <property type="match status" value="1"/>
</dbReference>
<dbReference type="SUPFAM" id="SSF54637">
    <property type="entry name" value="Thioesterase/thiol ester dehydrase-isomerase"/>
    <property type="match status" value="1"/>
</dbReference>
<dbReference type="AlphaFoldDB" id="A0A5C3MQ69"/>
<dbReference type="Pfam" id="PF03061">
    <property type="entry name" value="4HBT"/>
    <property type="match status" value="1"/>
</dbReference>
<dbReference type="EMBL" id="ML213526">
    <property type="protein sequence ID" value="TFK46945.1"/>
    <property type="molecule type" value="Genomic_DNA"/>
</dbReference>